<keyword evidence="11" id="KW-0407">Ion channel</keyword>
<organism evidence="14 15">
    <name type="scientific">Taibaiella lutea</name>
    <dbReference type="NCBI Taxonomy" id="2608001"/>
    <lineage>
        <taxon>Bacteria</taxon>
        <taxon>Pseudomonadati</taxon>
        <taxon>Bacteroidota</taxon>
        <taxon>Chitinophagia</taxon>
        <taxon>Chitinophagales</taxon>
        <taxon>Chitinophagaceae</taxon>
        <taxon>Taibaiella</taxon>
    </lineage>
</organism>
<evidence type="ECO:0000313" key="15">
    <source>
        <dbReference type="Proteomes" id="UP000323632"/>
    </source>
</evidence>
<keyword evidence="7" id="KW-0630">Potassium</keyword>
<evidence type="ECO:0000256" key="11">
    <source>
        <dbReference type="ARBA" id="ARBA00023303"/>
    </source>
</evidence>
<evidence type="ECO:0000256" key="10">
    <source>
        <dbReference type="ARBA" id="ARBA00023136"/>
    </source>
</evidence>
<proteinExistence type="inferred from homology"/>
<accession>A0A5M6CIA8</accession>
<evidence type="ECO:0000256" key="5">
    <source>
        <dbReference type="ARBA" id="ARBA00022692"/>
    </source>
</evidence>
<dbReference type="InterPro" id="IPR010617">
    <property type="entry name" value="TMEM175-like"/>
</dbReference>
<feature type="transmembrane region" description="Helical" evidence="13">
    <location>
        <begin position="70"/>
        <end position="93"/>
    </location>
</feature>
<protein>
    <submittedName>
        <fullName evidence="14">DUF1211 domain-containing protein</fullName>
    </submittedName>
</protein>
<dbReference type="GO" id="GO:0015252">
    <property type="term" value="F:proton channel activity"/>
    <property type="evidence" value="ECO:0007669"/>
    <property type="project" value="InterPro"/>
</dbReference>
<dbReference type="PANTHER" id="PTHR31462:SF5">
    <property type="entry name" value="ENDOSOMAL_LYSOSOMAL PROTON CHANNEL TMEM175"/>
    <property type="match status" value="1"/>
</dbReference>
<keyword evidence="5 13" id="KW-0812">Transmembrane</keyword>
<dbReference type="EMBL" id="VWSH01000002">
    <property type="protein sequence ID" value="KAA5534938.1"/>
    <property type="molecule type" value="Genomic_DNA"/>
</dbReference>
<dbReference type="PANTHER" id="PTHR31462">
    <property type="entry name" value="ENDOSOMAL/LYSOSOMAL POTASSIUM CHANNEL TMEM175"/>
    <property type="match status" value="1"/>
</dbReference>
<keyword evidence="6" id="KW-0631">Potassium channel</keyword>
<evidence type="ECO:0000256" key="4">
    <source>
        <dbReference type="ARBA" id="ARBA00022538"/>
    </source>
</evidence>
<keyword evidence="4" id="KW-0633">Potassium transport</keyword>
<feature type="transmembrane region" description="Helical" evidence="13">
    <location>
        <begin position="36"/>
        <end position="58"/>
    </location>
</feature>
<keyword evidence="10 13" id="KW-0472">Membrane</keyword>
<gene>
    <name evidence="14" type="ORF">F0919_10085</name>
</gene>
<keyword evidence="3" id="KW-0813">Transport</keyword>
<feature type="transmembrane region" description="Helical" evidence="13">
    <location>
        <begin position="148"/>
        <end position="181"/>
    </location>
</feature>
<evidence type="ECO:0000256" key="6">
    <source>
        <dbReference type="ARBA" id="ARBA00022826"/>
    </source>
</evidence>
<keyword evidence="15" id="KW-1185">Reference proteome</keyword>
<evidence type="ECO:0000256" key="2">
    <source>
        <dbReference type="ARBA" id="ARBA00006920"/>
    </source>
</evidence>
<evidence type="ECO:0000256" key="1">
    <source>
        <dbReference type="ARBA" id="ARBA00004141"/>
    </source>
</evidence>
<dbReference type="GO" id="GO:0005267">
    <property type="term" value="F:potassium channel activity"/>
    <property type="evidence" value="ECO:0007669"/>
    <property type="project" value="UniProtKB-KW"/>
</dbReference>
<comment type="subcellular location">
    <subcellularLocation>
        <location evidence="1">Membrane</location>
        <topology evidence="1">Multi-pass membrane protein</topology>
    </subcellularLocation>
</comment>
<evidence type="ECO:0000256" key="9">
    <source>
        <dbReference type="ARBA" id="ARBA00023065"/>
    </source>
</evidence>
<keyword evidence="9" id="KW-0406">Ion transport</keyword>
<feature type="transmembrane region" description="Helical" evidence="13">
    <location>
        <begin position="105"/>
        <end position="127"/>
    </location>
</feature>
<evidence type="ECO:0000313" key="14">
    <source>
        <dbReference type="EMBL" id="KAA5534938.1"/>
    </source>
</evidence>
<comment type="caution">
    <text evidence="14">The sequence shown here is derived from an EMBL/GenBank/DDBJ whole genome shotgun (WGS) entry which is preliminary data.</text>
</comment>
<comment type="catalytic activity">
    <reaction evidence="12">
        <text>K(+)(in) = K(+)(out)</text>
        <dbReference type="Rhea" id="RHEA:29463"/>
        <dbReference type="ChEBI" id="CHEBI:29103"/>
    </reaction>
</comment>
<evidence type="ECO:0000256" key="12">
    <source>
        <dbReference type="ARBA" id="ARBA00034430"/>
    </source>
</evidence>
<sequence length="193" mass="21618">MTKTRLEAFSDGVLAIIITIMVLEIKVPHGTDWNELIKLLPVFFSYVISFLLVGIYWGNHHHLLHTLKHVNSPIILSNLNLLFWLSLVPFATGWMGENHFAPNTIIVYSILLICCGLSYAILQNIIIKSGLAQSEFTDALKKQNMKVLISFAADLIAIPMAYVNPVISGVLLALQSLIWLIPDKNIEKTLPNK</sequence>
<dbReference type="GO" id="GO:0016020">
    <property type="term" value="C:membrane"/>
    <property type="evidence" value="ECO:0007669"/>
    <property type="project" value="UniProtKB-SubCell"/>
</dbReference>
<comment type="similarity">
    <text evidence="2">Belongs to the TMEM175 family.</text>
</comment>
<dbReference type="Proteomes" id="UP000323632">
    <property type="component" value="Unassembled WGS sequence"/>
</dbReference>
<feature type="transmembrane region" description="Helical" evidence="13">
    <location>
        <begin position="12"/>
        <end position="30"/>
    </location>
</feature>
<name>A0A5M6CIA8_9BACT</name>
<dbReference type="Pfam" id="PF06736">
    <property type="entry name" value="TMEM175"/>
    <property type="match status" value="1"/>
</dbReference>
<evidence type="ECO:0000256" key="7">
    <source>
        <dbReference type="ARBA" id="ARBA00022958"/>
    </source>
</evidence>
<keyword evidence="8 13" id="KW-1133">Transmembrane helix</keyword>
<evidence type="ECO:0000256" key="13">
    <source>
        <dbReference type="SAM" id="Phobius"/>
    </source>
</evidence>
<dbReference type="RefSeq" id="WP_150032617.1">
    <property type="nucleotide sequence ID" value="NZ_VWSH01000002.1"/>
</dbReference>
<reference evidence="14 15" key="1">
    <citation type="submission" date="2019-09" db="EMBL/GenBank/DDBJ databases">
        <title>Genome sequence and assembly of Taibaiella sp.</title>
        <authorList>
            <person name="Chhetri G."/>
        </authorList>
    </citation>
    <scope>NUCLEOTIDE SEQUENCE [LARGE SCALE GENOMIC DNA]</scope>
    <source>
        <strain evidence="14 15">KVB11</strain>
    </source>
</reference>
<evidence type="ECO:0000256" key="3">
    <source>
        <dbReference type="ARBA" id="ARBA00022448"/>
    </source>
</evidence>
<dbReference type="AlphaFoldDB" id="A0A5M6CIA8"/>
<evidence type="ECO:0000256" key="8">
    <source>
        <dbReference type="ARBA" id="ARBA00022989"/>
    </source>
</evidence>